<dbReference type="PANTHER" id="PTHR43798">
    <property type="entry name" value="MONOACYLGLYCEROL LIPASE"/>
    <property type="match status" value="1"/>
</dbReference>
<dbReference type="Pfam" id="PF12697">
    <property type="entry name" value="Abhydrolase_6"/>
    <property type="match status" value="1"/>
</dbReference>
<evidence type="ECO:0000313" key="3">
    <source>
        <dbReference type="Proteomes" id="UP000266906"/>
    </source>
</evidence>
<proteinExistence type="predicted"/>
<organism evidence="2 3">
    <name type="scientific">Kitasatospora cineracea</name>
    <dbReference type="NCBI Taxonomy" id="88074"/>
    <lineage>
        <taxon>Bacteria</taxon>
        <taxon>Bacillati</taxon>
        <taxon>Actinomycetota</taxon>
        <taxon>Actinomycetes</taxon>
        <taxon>Kitasatosporales</taxon>
        <taxon>Streptomycetaceae</taxon>
        <taxon>Kitasatospora</taxon>
    </lineage>
</organism>
<name>A0A3N4RZG0_9ACTN</name>
<dbReference type="Gene3D" id="3.40.50.1820">
    <property type="entry name" value="alpha/beta hydrolase"/>
    <property type="match status" value="1"/>
</dbReference>
<protein>
    <submittedName>
        <fullName evidence="2">Pimeloyl-ACP methyl ester carboxylesterase</fullName>
    </submittedName>
</protein>
<feature type="domain" description="AB hydrolase-1" evidence="1">
    <location>
        <begin position="21"/>
        <end position="248"/>
    </location>
</feature>
<reference evidence="2 3" key="1">
    <citation type="submission" date="2018-11" db="EMBL/GenBank/DDBJ databases">
        <title>Sequencing the genomes of 1000 actinobacteria strains.</title>
        <authorList>
            <person name="Klenk H.-P."/>
        </authorList>
    </citation>
    <scope>NUCLEOTIDE SEQUENCE [LARGE SCALE GENOMIC DNA]</scope>
    <source>
        <strain evidence="2 3">DSM 44781</strain>
    </source>
</reference>
<keyword evidence="3" id="KW-1185">Reference proteome</keyword>
<dbReference type="InterPro" id="IPR029058">
    <property type="entry name" value="AB_hydrolase_fold"/>
</dbReference>
<gene>
    <name evidence="2" type="ORF">EDD38_4432</name>
</gene>
<dbReference type="GO" id="GO:0003824">
    <property type="term" value="F:catalytic activity"/>
    <property type="evidence" value="ECO:0007669"/>
    <property type="project" value="UniProtKB-ARBA"/>
</dbReference>
<dbReference type="EMBL" id="RKQG01000001">
    <property type="protein sequence ID" value="RPE36065.1"/>
    <property type="molecule type" value="Genomic_DNA"/>
</dbReference>
<accession>A0A3N4RZG0</accession>
<dbReference type="AlphaFoldDB" id="A0A3N4RZG0"/>
<comment type="caution">
    <text evidence="2">The sequence shown here is derived from an EMBL/GenBank/DDBJ whole genome shotgun (WGS) entry which is preliminary data.</text>
</comment>
<dbReference type="InterPro" id="IPR000073">
    <property type="entry name" value="AB_hydrolase_1"/>
</dbReference>
<evidence type="ECO:0000313" key="2">
    <source>
        <dbReference type="EMBL" id="RPE36065.1"/>
    </source>
</evidence>
<evidence type="ECO:0000259" key="1">
    <source>
        <dbReference type="Pfam" id="PF12697"/>
    </source>
</evidence>
<dbReference type="SUPFAM" id="SSF53474">
    <property type="entry name" value="alpha/beta-Hydrolases"/>
    <property type="match status" value="1"/>
</dbReference>
<dbReference type="Proteomes" id="UP000266906">
    <property type="component" value="Unassembled WGS sequence"/>
</dbReference>
<sequence>MNGRRAAEGLTVFGPDGAPPVVLVHGIRLSATMWRPHVRRLVPDFRVGTPDLPCHGALAERSFTLEAAVDAVRGAVREAYGATGRRPLLLGLSLGGYVSLAHTVRYPGDVAGVVLHGCTARTSGASAAVYAAAGRLNDRLGPERSARLQERAMRRMLPAESAEAVLAGGFHLPALTEGVTELRRHDFLALAGRLAVPTLYLNGRSDLPFRADERHFLAATRAAATPARLFHTRGGHLLSLTDPDRFTALVRRAHHLLAAGNDLDSQGD</sequence>
<dbReference type="InterPro" id="IPR050266">
    <property type="entry name" value="AB_hydrolase_sf"/>
</dbReference>